<proteinExistence type="predicted"/>
<keyword evidence="2" id="KW-1185">Reference proteome</keyword>
<dbReference type="AlphaFoldDB" id="A0AAV0VMW7"/>
<accession>A0AAV0VMW7</accession>
<dbReference type="Proteomes" id="UP001160148">
    <property type="component" value="Unassembled WGS sequence"/>
</dbReference>
<gene>
    <name evidence="1" type="ORF">MEUPH1_LOCUS358</name>
</gene>
<sequence>MRSTTCSACTWDCRCAICGSWPCSIFITKCSTTLGGTAGLLLAATIHAEAVIDHIDGALHDETGTRSEVTYHGYQ</sequence>
<reference evidence="1 2" key="1">
    <citation type="submission" date="2023-01" db="EMBL/GenBank/DDBJ databases">
        <authorList>
            <person name="Whitehead M."/>
        </authorList>
    </citation>
    <scope>NUCLEOTIDE SEQUENCE [LARGE SCALE GENOMIC DNA]</scope>
</reference>
<evidence type="ECO:0000313" key="1">
    <source>
        <dbReference type="EMBL" id="CAI6343036.1"/>
    </source>
</evidence>
<dbReference type="EMBL" id="CARXXK010000001">
    <property type="protein sequence ID" value="CAI6343036.1"/>
    <property type="molecule type" value="Genomic_DNA"/>
</dbReference>
<name>A0AAV0VMW7_9HEMI</name>
<comment type="caution">
    <text evidence="1">The sequence shown here is derived from an EMBL/GenBank/DDBJ whole genome shotgun (WGS) entry which is preliminary data.</text>
</comment>
<organism evidence="1 2">
    <name type="scientific">Macrosiphum euphorbiae</name>
    <name type="common">potato aphid</name>
    <dbReference type="NCBI Taxonomy" id="13131"/>
    <lineage>
        <taxon>Eukaryota</taxon>
        <taxon>Metazoa</taxon>
        <taxon>Ecdysozoa</taxon>
        <taxon>Arthropoda</taxon>
        <taxon>Hexapoda</taxon>
        <taxon>Insecta</taxon>
        <taxon>Pterygota</taxon>
        <taxon>Neoptera</taxon>
        <taxon>Paraneoptera</taxon>
        <taxon>Hemiptera</taxon>
        <taxon>Sternorrhyncha</taxon>
        <taxon>Aphidomorpha</taxon>
        <taxon>Aphidoidea</taxon>
        <taxon>Aphididae</taxon>
        <taxon>Macrosiphini</taxon>
        <taxon>Macrosiphum</taxon>
    </lineage>
</organism>
<protein>
    <submittedName>
        <fullName evidence="1">Uncharacterized protein</fullName>
    </submittedName>
</protein>
<evidence type="ECO:0000313" key="2">
    <source>
        <dbReference type="Proteomes" id="UP001160148"/>
    </source>
</evidence>